<feature type="domain" description="Aminotransferase class I/classII large" evidence="3">
    <location>
        <begin position="16"/>
        <end position="338"/>
    </location>
</feature>
<accession>A0A0V8QGZ6</accession>
<evidence type="ECO:0000256" key="2">
    <source>
        <dbReference type="ARBA" id="ARBA00022898"/>
    </source>
</evidence>
<dbReference type="AlphaFoldDB" id="A0A0V8QGZ6"/>
<dbReference type="PANTHER" id="PTHR42885">
    <property type="entry name" value="HISTIDINOL-PHOSPHATE AMINOTRANSFERASE-RELATED"/>
    <property type="match status" value="1"/>
</dbReference>
<dbReference type="SUPFAM" id="SSF53383">
    <property type="entry name" value="PLP-dependent transferases"/>
    <property type="match status" value="1"/>
</dbReference>
<dbReference type="GO" id="GO:0030170">
    <property type="term" value="F:pyridoxal phosphate binding"/>
    <property type="evidence" value="ECO:0007669"/>
    <property type="project" value="InterPro"/>
</dbReference>
<dbReference type="STRING" id="290052.ASU35_09345"/>
<dbReference type="GO" id="GO:0003824">
    <property type="term" value="F:catalytic activity"/>
    <property type="evidence" value="ECO:0007669"/>
    <property type="project" value="UniProtKB-ARBA"/>
</dbReference>
<evidence type="ECO:0000313" key="4">
    <source>
        <dbReference type="EMBL" id="KSV59353.1"/>
    </source>
</evidence>
<sequence length="342" mass="38807">MKDIHGGDIYRNQVSLDFSVNVNPLGMPEAVRTSLKEAVELCSSYPDIQAEKLKKVVSRALSVPEDYLLFGNGASELFMGLVHTIAPRKTVIPVPSFYGYEYAAEAVPGEILYYTMKKENDFLPGEELFKLLTEEVDIVFLANPNNPTGRLIGKAYLECLLNHCQDKGIWVVLDECFIEFCEEKASVLPELEKYDRLLLVRAFTKIYGIPGVRLGYLVSCNRQLLKRIERQLPEWNLSTFAQAAGCICAEQTVFVQETKAYVKKERNYLSEGLEQLGLLVFPGAADFILVYSKALLYEKLLERGILLRDCQNFRGLSSGYYRISVRKREDNDILLRTIGEIL</sequence>
<evidence type="ECO:0000256" key="1">
    <source>
        <dbReference type="ARBA" id="ARBA00001933"/>
    </source>
</evidence>
<comment type="cofactor">
    <cofactor evidence="1">
        <name>pyridoxal 5'-phosphate</name>
        <dbReference type="ChEBI" id="CHEBI:597326"/>
    </cofactor>
</comment>
<dbReference type="InterPro" id="IPR015422">
    <property type="entry name" value="PyrdxlP-dep_Trfase_small"/>
</dbReference>
<dbReference type="OrthoDB" id="9813612at2"/>
<name>A0A0V8QGZ6_9FIRM</name>
<evidence type="ECO:0000313" key="5">
    <source>
        <dbReference type="Proteomes" id="UP000054874"/>
    </source>
</evidence>
<dbReference type="Gene3D" id="3.40.640.10">
    <property type="entry name" value="Type I PLP-dependent aspartate aminotransferase-like (Major domain)"/>
    <property type="match status" value="1"/>
</dbReference>
<dbReference type="InterPro" id="IPR015421">
    <property type="entry name" value="PyrdxlP-dep_Trfase_major"/>
</dbReference>
<protein>
    <submittedName>
        <fullName evidence="4">Thr-phospho decarboxylase</fullName>
    </submittedName>
</protein>
<keyword evidence="2" id="KW-0663">Pyridoxal phosphate</keyword>
<dbReference type="Gene3D" id="3.90.1150.10">
    <property type="entry name" value="Aspartate Aminotransferase, domain 1"/>
    <property type="match status" value="1"/>
</dbReference>
<comment type="caution">
    <text evidence="4">The sequence shown here is derived from an EMBL/GenBank/DDBJ whole genome shotgun (WGS) entry which is preliminary data.</text>
</comment>
<evidence type="ECO:0000259" key="3">
    <source>
        <dbReference type="Pfam" id="PF00155"/>
    </source>
</evidence>
<dbReference type="Pfam" id="PF00155">
    <property type="entry name" value="Aminotran_1_2"/>
    <property type="match status" value="1"/>
</dbReference>
<dbReference type="InterPro" id="IPR015424">
    <property type="entry name" value="PyrdxlP-dep_Trfase"/>
</dbReference>
<gene>
    <name evidence="4" type="ORF">ASU35_09345</name>
</gene>
<dbReference type="PANTHER" id="PTHR42885:SF1">
    <property type="entry name" value="THREONINE-PHOSPHATE DECARBOXYLASE"/>
    <property type="match status" value="1"/>
</dbReference>
<dbReference type="RefSeq" id="WP_058352422.1">
    <property type="nucleotide sequence ID" value="NZ_CABMMD010000147.1"/>
</dbReference>
<reference evidence="4 5" key="1">
    <citation type="submission" date="2015-11" db="EMBL/GenBank/DDBJ databases">
        <title>Butyribacter intestini gen. nov., sp. nov., a butyric acid-producing bacterium of the family Lachnospiraceae isolated from the human faeces.</title>
        <authorList>
            <person name="Zou Y."/>
            <person name="Xue W."/>
            <person name="Luo G."/>
            <person name="Lv M."/>
        </authorList>
    </citation>
    <scope>NUCLEOTIDE SEQUENCE [LARGE SCALE GENOMIC DNA]</scope>
    <source>
        <strain evidence="4 5">ACET-33324</strain>
    </source>
</reference>
<keyword evidence="5" id="KW-1185">Reference proteome</keyword>
<dbReference type="InterPro" id="IPR004839">
    <property type="entry name" value="Aminotransferase_I/II_large"/>
</dbReference>
<dbReference type="EMBL" id="LNAM01000147">
    <property type="protein sequence ID" value="KSV59353.1"/>
    <property type="molecule type" value="Genomic_DNA"/>
</dbReference>
<dbReference type="Proteomes" id="UP000054874">
    <property type="component" value="Unassembled WGS sequence"/>
</dbReference>
<organism evidence="4 5">
    <name type="scientific">Acetivibrio ethanolgignens</name>
    <dbReference type="NCBI Taxonomy" id="290052"/>
    <lineage>
        <taxon>Bacteria</taxon>
        <taxon>Bacillati</taxon>
        <taxon>Bacillota</taxon>
        <taxon>Clostridia</taxon>
        <taxon>Eubacteriales</taxon>
        <taxon>Oscillospiraceae</taxon>
        <taxon>Acetivibrio</taxon>
    </lineage>
</organism>
<dbReference type="CDD" id="cd00609">
    <property type="entry name" value="AAT_like"/>
    <property type="match status" value="1"/>
</dbReference>
<proteinExistence type="predicted"/>